<reference evidence="9" key="2">
    <citation type="submission" date="2020-05" db="UniProtKB">
        <authorList>
            <consortium name="EnsemblMetazoa"/>
        </authorList>
    </citation>
    <scope>IDENTIFICATION</scope>
    <source>
        <strain evidence="9">Indian</strain>
    </source>
</reference>
<evidence type="ECO:0000256" key="4">
    <source>
        <dbReference type="ARBA" id="ARBA00022722"/>
    </source>
</evidence>
<dbReference type="VEuPathDB" id="VectorBase:ASTEI20_030982"/>
<dbReference type="Pfam" id="PF17917">
    <property type="entry name" value="RT_RNaseH"/>
    <property type="match status" value="1"/>
</dbReference>
<dbReference type="InterPro" id="IPR001584">
    <property type="entry name" value="Integrase_cat-core"/>
</dbReference>
<feature type="domain" description="Integrase catalytic" evidence="8">
    <location>
        <begin position="273"/>
        <end position="391"/>
    </location>
</feature>
<dbReference type="Gene3D" id="3.10.20.370">
    <property type="match status" value="1"/>
</dbReference>
<dbReference type="Gene3D" id="3.30.420.10">
    <property type="entry name" value="Ribonuclease H-like superfamily/Ribonuclease H"/>
    <property type="match status" value="1"/>
</dbReference>
<dbReference type="InterPro" id="IPR041588">
    <property type="entry name" value="Integrase_H2C2"/>
</dbReference>
<dbReference type="VEuPathDB" id="VectorBase:ASTEI09799"/>
<keyword evidence="10" id="KW-1185">Reference proteome</keyword>
<keyword evidence="4" id="KW-0540">Nuclease</keyword>
<keyword evidence="5" id="KW-0255">Endonuclease</keyword>
<dbReference type="InterPro" id="IPR041373">
    <property type="entry name" value="RT_RNaseH"/>
</dbReference>
<evidence type="ECO:0000256" key="3">
    <source>
        <dbReference type="ARBA" id="ARBA00022695"/>
    </source>
</evidence>
<dbReference type="PANTHER" id="PTHR37984:SF11">
    <property type="entry name" value="INTEGRASE CATALYTIC DOMAIN-CONTAINING PROTEIN"/>
    <property type="match status" value="1"/>
</dbReference>
<dbReference type="GO" id="GO:0003964">
    <property type="term" value="F:RNA-directed DNA polymerase activity"/>
    <property type="evidence" value="ECO:0007669"/>
    <property type="project" value="UniProtKB-KW"/>
</dbReference>
<evidence type="ECO:0000313" key="10">
    <source>
        <dbReference type="Proteomes" id="UP000076408"/>
    </source>
</evidence>
<evidence type="ECO:0000313" key="9">
    <source>
        <dbReference type="EnsemblMetazoa" id="ASTEI09799-PA"/>
    </source>
</evidence>
<evidence type="ECO:0000256" key="1">
    <source>
        <dbReference type="ARBA" id="ARBA00012493"/>
    </source>
</evidence>
<dbReference type="VEuPathDB" id="VectorBase:ASTE011794"/>
<dbReference type="GO" id="GO:0042575">
    <property type="term" value="C:DNA polymerase complex"/>
    <property type="evidence" value="ECO:0007669"/>
    <property type="project" value="UniProtKB-ARBA"/>
</dbReference>
<keyword evidence="7" id="KW-0695">RNA-directed DNA polymerase</keyword>
<dbReference type="SUPFAM" id="SSF56672">
    <property type="entry name" value="DNA/RNA polymerases"/>
    <property type="match status" value="1"/>
</dbReference>
<keyword evidence="6" id="KW-0378">Hydrolase</keyword>
<dbReference type="GO" id="GO:0015074">
    <property type="term" value="P:DNA integration"/>
    <property type="evidence" value="ECO:0007669"/>
    <property type="project" value="InterPro"/>
</dbReference>
<organism evidence="9 10">
    <name type="scientific">Anopheles stephensi</name>
    <name type="common">Indo-Pakistan malaria mosquito</name>
    <dbReference type="NCBI Taxonomy" id="30069"/>
    <lineage>
        <taxon>Eukaryota</taxon>
        <taxon>Metazoa</taxon>
        <taxon>Ecdysozoa</taxon>
        <taxon>Arthropoda</taxon>
        <taxon>Hexapoda</taxon>
        <taxon>Insecta</taxon>
        <taxon>Pterygota</taxon>
        <taxon>Neoptera</taxon>
        <taxon>Endopterygota</taxon>
        <taxon>Diptera</taxon>
        <taxon>Nematocera</taxon>
        <taxon>Culicoidea</taxon>
        <taxon>Culicidae</taxon>
        <taxon>Anophelinae</taxon>
        <taxon>Anopheles</taxon>
    </lineage>
</organism>
<dbReference type="Pfam" id="PF00665">
    <property type="entry name" value="rve"/>
    <property type="match status" value="1"/>
</dbReference>
<sequence>MNSIEKLGYFNYKDRTELFVDASPFGLGAVLAQFNTAGVPRIIACISKSLTVTERRYPRNQKEALAIVWAVERFKYYLTSINFTIWTDSTANMFIFGGQFRSGKRSITRAESWALRLQPFNFQIRCVPGVRNIADVVSRLISKCQADEPFDKDEEEHMASEEDKELAEVRRSIETGKWPRHLSRYECLEKQLRTLDPLDFKDNLIVLPILLRKKAIETSHEGHVGCGATKRILREHFWWPNMSKEAQEFVSSCATCLAISRRNPPVPLCSRQLSEGPWEILQVDFLSLQGCGSGHFLICVDNYSRYLHVVQLKSTDAKSTNTALCNIFKLWGLPDVIQSDNGPPFKSKEFTDFWDKKGVKIHKSIPLSAQSNGAVERQNQGIGNFRGKNRI</sequence>
<dbReference type="GO" id="GO:0016787">
    <property type="term" value="F:hydrolase activity"/>
    <property type="evidence" value="ECO:0007669"/>
    <property type="project" value="UniProtKB-KW"/>
</dbReference>
<reference evidence="10" key="1">
    <citation type="journal article" date="2014" name="Genome Biol.">
        <title>Genome analysis of a major urban malaria vector mosquito, Anopheles stephensi.</title>
        <authorList>
            <person name="Jiang X."/>
            <person name="Peery A."/>
            <person name="Hall A.B."/>
            <person name="Sharma A."/>
            <person name="Chen X.G."/>
            <person name="Waterhouse R.M."/>
            <person name="Komissarov A."/>
            <person name="Riehle M.M."/>
            <person name="Shouche Y."/>
            <person name="Sharakhova M.V."/>
            <person name="Lawson D."/>
            <person name="Pakpour N."/>
            <person name="Arensburger P."/>
            <person name="Davidson V.L."/>
            <person name="Eiglmeier K."/>
            <person name="Emrich S."/>
            <person name="George P."/>
            <person name="Kennedy R.C."/>
            <person name="Mane S.P."/>
            <person name="Maslen G."/>
            <person name="Oringanje C."/>
            <person name="Qi Y."/>
            <person name="Settlage R."/>
            <person name="Tojo M."/>
            <person name="Tubio J.M."/>
            <person name="Unger M.F."/>
            <person name="Wang B."/>
            <person name="Vernick K.D."/>
            <person name="Ribeiro J.M."/>
            <person name="James A.A."/>
            <person name="Michel K."/>
            <person name="Riehle M.A."/>
            <person name="Luckhart S."/>
            <person name="Sharakhov I.V."/>
            <person name="Tu Z."/>
        </authorList>
    </citation>
    <scope>NUCLEOTIDE SEQUENCE [LARGE SCALE GENOMIC DNA]</scope>
    <source>
        <strain evidence="10">Indian</strain>
    </source>
</reference>
<evidence type="ECO:0000256" key="5">
    <source>
        <dbReference type="ARBA" id="ARBA00022759"/>
    </source>
</evidence>
<dbReference type="EC" id="2.7.7.49" evidence="1"/>
<dbReference type="Proteomes" id="UP000076408">
    <property type="component" value="Unassembled WGS sequence"/>
</dbReference>
<dbReference type="InterPro" id="IPR050951">
    <property type="entry name" value="Retrovirus_Pol_polyprotein"/>
</dbReference>
<dbReference type="InterPro" id="IPR036397">
    <property type="entry name" value="RNaseH_sf"/>
</dbReference>
<evidence type="ECO:0000256" key="6">
    <source>
        <dbReference type="ARBA" id="ARBA00022801"/>
    </source>
</evidence>
<evidence type="ECO:0000256" key="7">
    <source>
        <dbReference type="ARBA" id="ARBA00022918"/>
    </source>
</evidence>
<evidence type="ECO:0000259" key="8">
    <source>
        <dbReference type="PROSITE" id="PS50994"/>
    </source>
</evidence>
<dbReference type="PANTHER" id="PTHR37984">
    <property type="entry name" value="PROTEIN CBG26694"/>
    <property type="match status" value="1"/>
</dbReference>
<dbReference type="PROSITE" id="PS50994">
    <property type="entry name" value="INTEGRASE"/>
    <property type="match status" value="1"/>
</dbReference>
<dbReference type="InterPro" id="IPR043502">
    <property type="entry name" value="DNA/RNA_pol_sf"/>
</dbReference>
<dbReference type="Pfam" id="PF17921">
    <property type="entry name" value="Integrase_H2C2"/>
    <property type="match status" value="1"/>
</dbReference>
<dbReference type="OMA" id="TERRYPR"/>
<evidence type="ECO:0000256" key="2">
    <source>
        <dbReference type="ARBA" id="ARBA00022679"/>
    </source>
</evidence>
<name>A0A182YMW3_ANOST</name>
<proteinExistence type="predicted"/>
<accession>A0A182YMW3</accession>
<dbReference type="GO" id="GO:0003676">
    <property type="term" value="F:nucleic acid binding"/>
    <property type="evidence" value="ECO:0007669"/>
    <property type="project" value="InterPro"/>
</dbReference>
<keyword evidence="2" id="KW-0808">Transferase</keyword>
<keyword evidence="3" id="KW-0548">Nucleotidyltransferase</keyword>
<dbReference type="STRING" id="30069.A0A182YMW3"/>
<dbReference type="SUPFAM" id="SSF53098">
    <property type="entry name" value="Ribonuclease H-like"/>
    <property type="match status" value="1"/>
</dbReference>
<dbReference type="AlphaFoldDB" id="A0A182YMW3"/>
<protein>
    <recommendedName>
        <fullName evidence="1">RNA-directed DNA polymerase</fullName>
        <ecNumber evidence="1">2.7.7.49</ecNumber>
    </recommendedName>
</protein>
<dbReference type="EnsemblMetazoa" id="ASTEI09799-RA">
    <property type="protein sequence ID" value="ASTEI09799-PA"/>
    <property type="gene ID" value="ASTEI09799"/>
</dbReference>
<dbReference type="InterPro" id="IPR012337">
    <property type="entry name" value="RNaseH-like_sf"/>
</dbReference>
<dbReference type="CDD" id="cd09274">
    <property type="entry name" value="RNase_HI_RT_Ty3"/>
    <property type="match status" value="1"/>
</dbReference>
<dbReference type="GO" id="GO:0004519">
    <property type="term" value="F:endonuclease activity"/>
    <property type="evidence" value="ECO:0007669"/>
    <property type="project" value="UniProtKB-KW"/>
</dbReference>
<dbReference type="Gene3D" id="1.10.340.70">
    <property type="match status" value="1"/>
</dbReference>